<dbReference type="InterPro" id="IPR038570">
    <property type="entry name" value="HicA_sf"/>
</dbReference>
<dbReference type="Proteomes" id="UP000000536">
    <property type="component" value="Chromosome"/>
</dbReference>
<evidence type="ECO:0000256" key="5">
    <source>
        <dbReference type="ARBA" id="ARBA00022884"/>
    </source>
</evidence>
<keyword evidence="2" id="KW-0540">Nuclease</keyword>
<organism evidence="7 8">
    <name type="scientific">Thermococcus kodakarensis (strain ATCC BAA-918 / JCM 12380 / KOD1)</name>
    <name type="common">Pyrococcus kodakaraensis (strain KOD1)</name>
    <dbReference type="NCBI Taxonomy" id="69014"/>
    <lineage>
        <taxon>Archaea</taxon>
        <taxon>Methanobacteriati</taxon>
        <taxon>Methanobacteriota</taxon>
        <taxon>Thermococci</taxon>
        <taxon>Thermococcales</taxon>
        <taxon>Thermococcaceae</taxon>
        <taxon>Thermococcus</taxon>
    </lineage>
</organism>
<sequence>MKARDVQRALEKKGFQKKEGGRHTKYILYVEGKKTRVITVFSRGRDKKELGNDLLRRIKKQLHLEEDDMFQDFVECPLTYEDYLSVLRQKGVI</sequence>
<dbReference type="KEGG" id="tko:TK0371"/>
<evidence type="ECO:0000256" key="6">
    <source>
        <dbReference type="ARBA" id="ARBA00023016"/>
    </source>
</evidence>
<dbReference type="Pfam" id="PF07927">
    <property type="entry name" value="HicA_toxin"/>
    <property type="match status" value="1"/>
</dbReference>
<dbReference type="STRING" id="69014.TK0371"/>
<evidence type="ECO:0000256" key="1">
    <source>
        <dbReference type="ARBA" id="ARBA00022649"/>
    </source>
</evidence>
<evidence type="ECO:0000313" key="8">
    <source>
        <dbReference type="Proteomes" id="UP000000536"/>
    </source>
</evidence>
<dbReference type="Gene3D" id="3.30.920.30">
    <property type="entry name" value="Hypothetical protein"/>
    <property type="match status" value="1"/>
</dbReference>
<name>Q5JCX8_THEKO</name>
<dbReference type="GO" id="GO:0016787">
    <property type="term" value="F:hydrolase activity"/>
    <property type="evidence" value="ECO:0007669"/>
    <property type="project" value="UniProtKB-KW"/>
</dbReference>
<keyword evidence="6" id="KW-0346">Stress response</keyword>
<dbReference type="GeneID" id="78446877"/>
<evidence type="ECO:0000313" key="7">
    <source>
        <dbReference type="EMBL" id="BAD84560.1"/>
    </source>
</evidence>
<evidence type="ECO:0000256" key="4">
    <source>
        <dbReference type="ARBA" id="ARBA00022801"/>
    </source>
</evidence>
<keyword evidence="5" id="KW-0694">RNA-binding</keyword>
<dbReference type="GO" id="GO:0004519">
    <property type="term" value="F:endonuclease activity"/>
    <property type="evidence" value="ECO:0007669"/>
    <property type="project" value="UniProtKB-KW"/>
</dbReference>
<dbReference type="AlphaFoldDB" id="Q5JCX8"/>
<dbReference type="EnsemblBacteria" id="BAD84560">
    <property type="protein sequence ID" value="BAD84560"/>
    <property type="gene ID" value="TK0371"/>
</dbReference>
<keyword evidence="3" id="KW-0255">Endonuclease</keyword>
<reference evidence="7 8" key="1">
    <citation type="journal article" date="2005" name="Genome Res.">
        <title>Complete genome sequence of the hyperthermophilic archaeon Thermococcus kodakaraensis KOD1 and comparison with Pyrococcus genomes.</title>
        <authorList>
            <person name="Fukui T."/>
            <person name="Atomi H."/>
            <person name="Kanai T."/>
            <person name="Matsumi R."/>
            <person name="Fujiwara S."/>
            <person name="Imanaka T."/>
        </authorList>
    </citation>
    <scope>NUCLEOTIDE SEQUENCE [LARGE SCALE GENOMIC DNA]</scope>
    <source>
        <strain evidence="8">ATCC BAA-918 / JCM 12380 / KOD1</strain>
    </source>
</reference>
<dbReference type="PATRIC" id="fig|69014.16.peg.368"/>
<dbReference type="InParanoid" id="Q5JCX8"/>
<dbReference type="OrthoDB" id="100431at2157"/>
<keyword evidence="4" id="KW-0378">Hydrolase</keyword>
<dbReference type="HOGENOM" id="CLU_179875_1_0_2"/>
<evidence type="ECO:0000256" key="2">
    <source>
        <dbReference type="ARBA" id="ARBA00022722"/>
    </source>
</evidence>
<accession>Q5JCX8</accession>
<keyword evidence="1" id="KW-1277">Toxin-antitoxin system</keyword>
<evidence type="ECO:0000256" key="3">
    <source>
        <dbReference type="ARBA" id="ARBA00022759"/>
    </source>
</evidence>
<protein>
    <recommendedName>
        <fullName evidence="9">Type II toxin-antitoxin system HicA family toxin</fullName>
    </recommendedName>
</protein>
<dbReference type="InterPro" id="IPR012933">
    <property type="entry name" value="HicA_mRNA_interferase"/>
</dbReference>
<dbReference type="EMBL" id="AP006878">
    <property type="protein sequence ID" value="BAD84560.1"/>
    <property type="molecule type" value="Genomic_DNA"/>
</dbReference>
<gene>
    <name evidence="7" type="ordered locus">TK0371</name>
</gene>
<dbReference type="eggNOG" id="arCOG08222">
    <property type="taxonomic scope" value="Archaea"/>
</dbReference>
<keyword evidence="8" id="KW-1185">Reference proteome</keyword>
<dbReference type="SUPFAM" id="SSF54786">
    <property type="entry name" value="YcfA/nrd intein domain"/>
    <property type="match status" value="1"/>
</dbReference>
<dbReference type="GO" id="GO:0003729">
    <property type="term" value="F:mRNA binding"/>
    <property type="evidence" value="ECO:0007669"/>
    <property type="project" value="InterPro"/>
</dbReference>
<evidence type="ECO:0008006" key="9">
    <source>
        <dbReference type="Google" id="ProtNLM"/>
    </source>
</evidence>
<proteinExistence type="predicted"/>
<dbReference type="RefSeq" id="WP_011249326.1">
    <property type="nucleotide sequence ID" value="NC_006624.1"/>
</dbReference>